<dbReference type="Pfam" id="PF01596">
    <property type="entry name" value="Methyltransf_3"/>
    <property type="match status" value="1"/>
</dbReference>
<keyword evidence="2" id="KW-0808">Transferase</keyword>
<keyword evidence="5" id="KW-1185">Reference proteome</keyword>
<dbReference type="SUPFAM" id="SSF53335">
    <property type="entry name" value="S-adenosyl-L-methionine-dependent methyltransferases"/>
    <property type="match status" value="1"/>
</dbReference>
<gene>
    <name evidence="4" type="ORF">JQS43_13220</name>
</gene>
<sequence length="218" mass="24481">MTKALTLTDELYDYLVEHCTPPDPLVAELIERTRAILPEQAKMQVAPEQAGFLRLLVGVMGAREIVEVGTFTGLSALSMASALPATGKLITFDISTEYTELARDFWRRAGVADRIELRIGPAVAGLRELPTEPRIDFAFIDADKPNYYRYWQELVPRMRPGGLLAVDNVLWDGRVLEAEPTDERTRAIIQFNQDILADDRVELVMLPIADGITLARRR</sequence>
<evidence type="ECO:0000256" key="3">
    <source>
        <dbReference type="ARBA" id="ARBA00022691"/>
    </source>
</evidence>
<dbReference type="AlphaFoldDB" id="A0A895Y8S1"/>
<dbReference type="InterPro" id="IPR029063">
    <property type="entry name" value="SAM-dependent_MTases_sf"/>
</dbReference>
<dbReference type="PANTHER" id="PTHR10509:SF14">
    <property type="entry name" value="CAFFEOYL-COA O-METHYLTRANSFERASE 3-RELATED"/>
    <property type="match status" value="1"/>
</dbReference>
<evidence type="ECO:0000256" key="2">
    <source>
        <dbReference type="ARBA" id="ARBA00022679"/>
    </source>
</evidence>
<evidence type="ECO:0000313" key="5">
    <source>
        <dbReference type="Proteomes" id="UP000662857"/>
    </source>
</evidence>
<organism evidence="4 5">
    <name type="scientific">Natronosporangium hydrolyticum</name>
    <dbReference type="NCBI Taxonomy" id="2811111"/>
    <lineage>
        <taxon>Bacteria</taxon>
        <taxon>Bacillati</taxon>
        <taxon>Actinomycetota</taxon>
        <taxon>Actinomycetes</taxon>
        <taxon>Micromonosporales</taxon>
        <taxon>Micromonosporaceae</taxon>
        <taxon>Natronosporangium</taxon>
    </lineage>
</organism>
<dbReference type="GO" id="GO:0032259">
    <property type="term" value="P:methylation"/>
    <property type="evidence" value="ECO:0007669"/>
    <property type="project" value="UniProtKB-KW"/>
</dbReference>
<dbReference type="EMBL" id="CP070499">
    <property type="protein sequence ID" value="QSB12662.1"/>
    <property type="molecule type" value="Genomic_DNA"/>
</dbReference>
<reference evidence="4" key="1">
    <citation type="submission" date="2021-02" db="EMBL/GenBank/DDBJ databases">
        <title>Natrosporangium hydrolyticum gen. nov., sp. nov, a haloalkaliphilic actinobacterium from a soda solonchak soil.</title>
        <authorList>
            <person name="Sorokin D.Y."/>
            <person name="Khijniak T.V."/>
            <person name="Zakharycheva A.P."/>
            <person name="Boueva O.V."/>
            <person name="Ariskina E.V."/>
            <person name="Hahnke R.L."/>
            <person name="Bunk B."/>
            <person name="Sproer C."/>
            <person name="Schumann P."/>
            <person name="Evtushenko L.I."/>
            <person name="Kublanov I.V."/>
        </authorList>
    </citation>
    <scope>NUCLEOTIDE SEQUENCE</scope>
    <source>
        <strain evidence="4">DSM 106523</strain>
    </source>
</reference>
<dbReference type="RefSeq" id="WP_239674704.1">
    <property type="nucleotide sequence ID" value="NZ_CP070499.1"/>
</dbReference>
<dbReference type="GO" id="GO:0008757">
    <property type="term" value="F:S-adenosylmethionine-dependent methyltransferase activity"/>
    <property type="evidence" value="ECO:0007669"/>
    <property type="project" value="TreeGrafter"/>
</dbReference>
<dbReference type="KEGG" id="nhy:JQS43_13220"/>
<dbReference type="Gene3D" id="3.40.50.150">
    <property type="entry name" value="Vaccinia Virus protein VP39"/>
    <property type="match status" value="1"/>
</dbReference>
<dbReference type="InterPro" id="IPR050362">
    <property type="entry name" value="Cation-dep_OMT"/>
</dbReference>
<dbReference type="CDD" id="cd02440">
    <property type="entry name" value="AdoMet_MTases"/>
    <property type="match status" value="1"/>
</dbReference>
<dbReference type="InterPro" id="IPR002935">
    <property type="entry name" value="SAM_O-MeTrfase"/>
</dbReference>
<dbReference type="PANTHER" id="PTHR10509">
    <property type="entry name" value="O-METHYLTRANSFERASE-RELATED"/>
    <property type="match status" value="1"/>
</dbReference>
<accession>A0A895Y8S1</accession>
<keyword evidence="1 4" id="KW-0489">Methyltransferase</keyword>
<evidence type="ECO:0000256" key="1">
    <source>
        <dbReference type="ARBA" id="ARBA00022603"/>
    </source>
</evidence>
<evidence type="ECO:0000313" key="4">
    <source>
        <dbReference type="EMBL" id="QSB12662.1"/>
    </source>
</evidence>
<proteinExistence type="predicted"/>
<dbReference type="Proteomes" id="UP000662857">
    <property type="component" value="Chromosome"/>
</dbReference>
<keyword evidence="3" id="KW-0949">S-adenosyl-L-methionine</keyword>
<name>A0A895Y8S1_9ACTN</name>
<dbReference type="GO" id="GO:0008171">
    <property type="term" value="F:O-methyltransferase activity"/>
    <property type="evidence" value="ECO:0007669"/>
    <property type="project" value="InterPro"/>
</dbReference>
<protein>
    <submittedName>
        <fullName evidence="4">Class I SAM-dependent methyltransferase</fullName>
    </submittedName>
</protein>
<dbReference type="PROSITE" id="PS51682">
    <property type="entry name" value="SAM_OMT_I"/>
    <property type="match status" value="1"/>
</dbReference>